<dbReference type="Pfam" id="PF13350">
    <property type="entry name" value="Y_phosphatase3"/>
    <property type="match status" value="1"/>
</dbReference>
<evidence type="ECO:0000256" key="1">
    <source>
        <dbReference type="ARBA" id="ARBA00009580"/>
    </source>
</evidence>
<gene>
    <name evidence="2" type="ORF">I2501_35065</name>
</gene>
<comment type="similarity">
    <text evidence="1">Belongs to the protein-tyrosine phosphatase family.</text>
</comment>
<dbReference type="SUPFAM" id="SSF52799">
    <property type="entry name" value="(Phosphotyrosine protein) phosphatases II"/>
    <property type="match status" value="1"/>
</dbReference>
<protein>
    <submittedName>
        <fullName evidence="2">Tyrosine-protein phosphatase</fullName>
    </submittedName>
</protein>
<dbReference type="InterPro" id="IPR016130">
    <property type="entry name" value="Tyr_Pase_AS"/>
</dbReference>
<organism evidence="2 3">
    <name type="scientific">Streptacidiphilus fuscans</name>
    <dbReference type="NCBI Taxonomy" id="2789292"/>
    <lineage>
        <taxon>Bacteria</taxon>
        <taxon>Bacillati</taxon>
        <taxon>Actinomycetota</taxon>
        <taxon>Actinomycetes</taxon>
        <taxon>Kitasatosporales</taxon>
        <taxon>Streptomycetaceae</taxon>
        <taxon>Streptacidiphilus</taxon>
    </lineage>
</organism>
<reference evidence="2" key="1">
    <citation type="submission" date="2020-11" db="EMBL/GenBank/DDBJ databases">
        <title>Isolation and identification of active actinomycetes.</title>
        <authorList>
            <person name="Yu B."/>
        </authorList>
    </citation>
    <scope>NUCLEOTIDE SEQUENCE</scope>
    <source>
        <strain evidence="2">NEAU-YB345</strain>
    </source>
</reference>
<name>A0A931BCW1_9ACTN</name>
<dbReference type="GO" id="GO:0004721">
    <property type="term" value="F:phosphoprotein phosphatase activity"/>
    <property type="evidence" value="ECO:0007669"/>
    <property type="project" value="InterPro"/>
</dbReference>
<dbReference type="EMBL" id="JADPRT010000021">
    <property type="protein sequence ID" value="MBF9073246.1"/>
    <property type="molecule type" value="Genomic_DNA"/>
</dbReference>
<dbReference type="PANTHER" id="PTHR31126">
    <property type="entry name" value="TYROSINE-PROTEIN PHOSPHATASE"/>
    <property type="match status" value="1"/>
</dbReference>
<evidence type="ECO:0000313" key="3">
    <source>
        <dbReference type="Proteomes" id="UP000657385"/>
    </source>
</evidence>
<comment type="caution">
    <text evidence="2">The sequence shown here is derived from an EMBL/GenBank/DDBJ whole genome shotgun (WGS) entry which is preliminary data.</text>
</comment>
<dbReference type="AlphaFoldDB" id="A0A931BCW1"/>
<dbReference type="Proteomes" id="UP000657385">
    <property type="component" value="Unassembled WGS sequence"/>
</dbReference>
<evidence type="ECO:0000313" key="2">
    <source>
        <dbReference type="EMBL" id="MBF9073246.1"/>
    </source>
</evidence>
<sequence length="254" mass="27406">MSISGVELIPVPGVRNFRDAGDLPTTSGARLASGLLYRSGSLHELTEDGTRHLTGLGLRTVIDLRSQTELDVWPDRALGDGVAVLHLPTFPPRQISAEEIREERDNEERDAEAGRESLESLYAFMAETAGPAIARSLSALARPGALPALLHCAVGKDRTGITVATLQSALGVSDAEILDHYFVSNSALGLDQGPVLYLDEYGVERHSRPISRDLLSAFLARVREDHGDARAYVRAHGVTDAELTTLETAFLRTA</sequence>
<accession>A0A931BCW1</accession>
<dbReference type="PROSITE" id="PS00383">
    <property type="entry name" value="TYR_PHOSPHATASE_1"/>
    <property type="match status" value="1"/>
</dbReference>
<dbReference type="PANTHER" id="PTHR31126:SF1">
    <property type="entry name" value="TYROSINE SPECIFIC PROTEIN PHOSPHATASES DOMAIN-CONTAINING PROTEIN"/>
    <property type="match status" value="1"/>
</dbReference>
<dbReference type="RefSeq" id="WP_196198231.1">
    <property type="nucleotide sequence ID" value="NZ_JADPRT010000021.1"/>
</dbReference>
<dbReference type="InterPro" id="IPR026893">
    <property type="entry name" value="Tyr/Ser_Pase_IphP-type"/>
</dbReference>
<dbReference type="Gene3D" id="3.90.190.10">
    <property type="entry name" value="Protein tyrosine phosphatase superfamily"/>
    <property type="match status" value="1"/>
</dbReference>
<proteinExistence type="inferred from homology"/>
<keyword evidence="3" id="KW-1185">Reference proteome</keyword>
<dbReference type="InterPro" id="IPR029021">
    <property type="entry name" value="Prot-tyrosine_phosphatase-like"/>
</dbReference>